<sequence>MPLAPVDESGTQYYYVDTGAPSNSPNYTTLVLIHGASFQSSIFERLFPFSAEHNMRLVAVNMRDYRGSTPYSPEDLADLWSTDAEKQAKTLRGRGLEMATFLLWFIRKENIPPLLQEKMRGSFSGGGISVLGWSWGCKIALSCFARAHDLEPDDRHLLGNHLRGLILFDPSPRVFGARKETPQELYNPFSDTSMSPEQLMNFFPGWVSSYYAHSPQALGTLCDQSRADVCAGFARSPIANPPLQLTPTLTRMSEGEAARTVNSDVILRSHKPQEFFEDKVYADSMRRALCDTSVWPNLRVVLLWCDMSVSGIVLSTWGIMKEYHETWPNNGRRIDFVRMKGANHFPHWDQPERTMQLLADVLWGGEIPVVVEMGAHTRDVVPRL</sequence>
<dbReference type="HOGENOM" id="CLU_045014_0_0_1"/>
<dbReference type="SUPFAM" id="SSF53474">
    <property type="entry name" value="alpha/beta-Hydrolases"/>
    <property type="match status" value="1"/>
</dbReference>
<evidence type="ECO:0000259" key="1">
    <source>
        <dbReference type="Pfam" id="PF12697"/>
    </source>
</evidence>
<dbReference type="Proteomes" id="UP000015241">
    <property type="component" value="Unassembled WGS sequence"/>
</dbReference>
<evidence type="ECO:0000313" key="3">
    <source>
        <dbReference type="Proteomes" id="UP000015241"/>
    </source>
</evidence>
<keyword evidence="3" id="KW-1185">Reference proteome</keyword>
<dbReference type="AlphaFoldDB" id="S8FN54"/>
<dbReference type="InterPro" id="IPR029058">
    <property type="entry name" value="AB_hydrolase_fold"/>
</dbReference>
<proteinExistence type="predicted"/>
<accession>S8FN54</accession>
<organism evidence="2 3">
    <name type="scientific">Fomitopsis schrenkii</name>
    <name type="common">Brown rot fungus</name>
    <dbReference type="NCBI Taxonomy" id="2126942"/>
    <lineage>
        <taxon>Eukaryota</taxon>
        <taxon>Fungi</taxon>
        <taxon>Dikarya</taxon>
        <taxon>Basidiomycota</taxon>
        <taxon>Agaricomycotina</taxon>
        <taxon>Agaricomycetes</taxon>
        <taxon>Polyporales</taxon>
        <taxon>Fomitopsis</taxon>
    </lineage>
</organism>
<reference evidence="2 3" key="1">
    <citation type="journal article" date="2012" name="Science">
        <title>The Paleozoic origin of enzymatic lignin decomposition reconstructed from 31 fungal genomes.</title>
        <authorList>
            <person name="Floudas D."/>
            <person name="Binder M."/>
            <person name="Riley R."/>
            <person name="Barry K."/>
            <person name="Blanchette R.A."/>
            <person name="Henrissat B."/>
            <person name="Martinez A.T."/>
            <person name="Otillar R."/>
            <person name="Spatafora J.W."/>
            <person name="Yadav J.S."/>
            <person name="Aerts A."/>
            <person name="Benoit I."/>
            <person name="Boyd A."/>
            <person name="Carlson A."/>
            <person name="Copeland A."/>
            <person name="Coutinho P.M."/>
            <person name="de Vries R.P."/>
            <person name="Ferreira P."/>
            <person name="Findley K."/>
            <person name="Foster B."/>
            <person name="Gaskell J."/>
            <person name="Glotzer D."/>
            <person name="Gorecki P."/>
            <person name="Heitman J."/>
            <person name="Hesse C."/>
            <person name="Hori C."/>
            <person name="Igarashi K."/>
            <person name="Jurgens J.A."/>
            <person name="Kallen N."/>
            <person name="Kersten P."/>
            <person name="Kohler A."/>
            <person name="Kuees U."/>
            <person name="Kumar T.K.A."/>
            <person name="Kuo A."/>
            <person name="LaButti K."/>
            <person name="Larrondo L.F."/>
            <person name="Lindquist E."/>
            <person name="Ling A."/>
            <person name="Lombard V."/>
            <person name="Lucas S."/>
            <person name="Lundell T."/>
            <person name="Martin R."/>
            <person name="McLaughlin D.J."/>
            <person name="Morgenstern I."/>
            <person name="Morin E."/>
            <person name="Murat C."/>
            <person name="Nagy L.G."/>
            <person name="Nolan M."/>
            <person name="Ohm R.A."/>
            <person name="Patyshakuliyeva A."/>
            <person name="Rokas A."/>
            <person name="Ruiz-Duenas F.J."/>
            <person name="Sabat G."/>
            <person name="Salamov A."/>
            <person name="Samejima M."/>
            <person name="Schmutz J."/>
            <person name="Slot J.C."/>
            <person name="St John F."/>
            <person name="Stenlid J."/>
            <person name="Sun H."/>
            <person name="Sun S."/>
            <person name="Syed K."/>
            <person name="Tsang A."/>
            <person name="Wiebenga A."/>
            <person name="Young D."/>
            <person name="Pisabarro A."/>
            <person name="Eastwood D.C."/>
            <person name="Martin F."/>
            <person name="Cullen D."/>
            <person name="Grigoriev I.V."/>
            <person name="Hibbett D.S."/>
        </authorList>
    </citation>
    <scope>NUCLEOTIDE SEQUENCE</scope>
    <source>
        <strain evidence="3">FP-58527</strain>
    </source>
</reference>
<dbReference type="PANTHER" id="PTHR43798">
    <property type="entry name" value="MONOACYLGLYCEROL LIPASE"/>
    <property type="match status" value="1"/>
</dbReference>
<dbReference type="eggNOG" id="ENOG502SQ6G">
    <property type="taxonomic scope" value="Eukaryota"/>
</dbReference>
<protein>
    <recommendedName>
        <fullName evidence="1">AB hydrolase-1 domain-containing protein</fullName>
    </recommendedName>
</protein>
<dbReference type="InterPro" id="IPR000073">
    <property type="entry name" value="AB_hydrolase_1"/>
</dbReference>
<dbReference type="PANTHER" id="PTHR43798:SF27">
    <property type="entry name" value="HYDROLASE ALPHA_BETA HYDROLASE FOLD FAMILY"/>
    <property type="match status" value="1"/>
</dbReference>
<evidence type="ECO:0000313" key="2">
    <source>
        <dbReference type="EMBL" id="EPT02686.1"/>
    </source>
</evidence>
<dbReference type="OrthoDB" id="5311491at2759"/>
<dbReference type="InParanoid" id="S8FN54"/>
<dbReference type="InterPro" id="IPR050266">
    <property type="entry name" value="AB_hydrolase_sf"/>
</dbReference>
<name>S8FN54_FOMSC</name>
<feature type="domain" description="AB hydrolase-1" evidence="1">
    <location>
        <begin position="30"/>
        <end position="354"/>
    </location>
</feature>
<dbReference type="EMBL" id="KE504134">
    <property type="protein sequence ID" value="EPT02686.1"/>
    <property type="molecule type" value="Genomic_DNA"/>
</dbReference>
<dbReference type="GO" id="GO:0016020">
    <property type="term" value="C:membrane"/>
    <property type="evidence" value="ECO:0007669"/>
    <property type="project" value="TreeGrafter"/>
</dbReference>
<gene>
    <name evidence="2" type="ORF">FOMPIDRAFT_1118014</name>
</gene>
<dbReference type="Gene3D" id="3.40.50.1820">
    <property type="entry name" value="alpha/beta hydrolase"/>
    <property type="match status" value="1"/>
</dbReference>
<dbReference type="Pfam" id="PF12697">
    <property type="entry name" value="Abhydrolase_6"/>
    <property type="match status" value="1"/>
</dbReference>